<evidence type="ECO:0000313" key="2">
    <source>
        <dbReference type="Proteomes" id="UP001596410"/>
    </source>
</evidence>
<dbReference type="Proteomes" id="UP001596410">
    <property type="component" value="Unassembled WGS sequence"/>
</dbReference>
<sequence length="94" mass="10806">MKEDPSGSWLLQVELTNFQFAPEKAGEKPTNVNEGHAHICIDGEKLNRLYGEYYNLDELDRGNHTVKVALYANNHQPLTYNQKEIAFKETIKVE</sequence>
<dbReference type="EMBL" id="JBHSZV010000053">
    <property type="protein sequence ID" value="MFC7063707.1"/>
    <property type="molecule type" value="Genomic_DNA"/>
</dbReference>
<evidence type="ECO:0008006" key="3">
    <source>
        <dbReference type="Google" id="ProtNLM"/>
    </source>
</evidence>
<comment type="caution">
    <text evidence="1">The sequence shown here is derived from an EMBL/GenBank/DDBJ whole genome shotgun (WGS) entry which is preliminary data.</text>
</comment>
<evidence type="ECO:0000313" key="1">
    <source>
        <dbReference type="EMBL" id="MFC7063707.1"/>
    </source>
</evidence>
<protein>
    <recommendedName>
        <fullName evidence="3">DUF4399 domain-containing protein</fullName>
    </recommendedName>
</protein>
<reference evidence="2" key="1">
    <citation type="journal article" date="2019" name="Int. J. Syst. Evol. Microbiol.">
        <title>The Global Catalogue of Microorganisms (GCM) 10K type strain sequencing project: providing services to taxonomists for standard genome sequencing and annotation.</title>
        <authorList>
            <consortium name="The Broad Institute Genomics Platform"/>
            <consortium name="The Broad Institute Genome Sequencing Center for Infectious Disease"/>
            <person name="Wu L."/>
            <person name="Ma J."/>
        </authorList>
    </citation>
    <scope>NUCLEOTIDE SEQUENCE [LARGE SCALE GENOMIC DNA]</scope>
    <source>
        <strain evidence="2">CGMCC 4.1621</strain>
    </source>
</reference>
<accession>A0ABW2ETH9</accession>
<proteinExistence type="predicted"/>
<organism evidence="1 2">
    <name type="scientific">Halobacillus seohaensis</name>
    <dbReference type="NCBI Taxonomy" id="447421"/>
    <lineage>
        <taxon>Bacteria</taxon>
        <taxon>Bacillati</taxon>
        <taxon>Bacillota</taxon>
        <taxon>Bacilli</taxon>
        <taxon>Bacillales</taxon>
        <taxon>Bacillaceae</taxon>
        <taxon>Halobacillus</taxon>
    </lineage>
</organism>
<keyword evidence="2" id="KW-1185">Reference proteome</keyword>
<gene>
    <name evidence="1" type="ORF">ACFQIC_18065</name>
</gene>
<name>A0ABW2ETH9_9BACI</name>
<dbReference type="RefSeq" id="WP_204710275.1">
    <property type="nucleotide sequence ID" value="NZ_JBHSZV010000053.1"/>
</dbReference>